<dbReference type="Pfam" id="PF00326">
    <property type="entry name" value="Peptidase_S9"/>
    <property type="match status" value="1"/>
</dbReference>
<evidence type="ECO:0000313" key="2">
    <source>
        <dbReference type="EMBL" id="MBZ0155981.1"/>
    </source>
</evidence>
<comment type="caution">
    <text evidence="2">The sequence shown here is derived from an EMBL/GenBank/DDBJ whole genome shotgun (WGS) entry which is preliminary data.</text>
</comment>
<dbReference type="GO" id="GO:0006508">
    <property type="term" value="P:proteolysis"/>
    <property type="evidence" value="ECO:0007669"/>
    <property type="project" value="InterPro"/>
</dbReference>
<dbReference type="GO" id="GO:0008236">
    <property type="term" value="F:serine-type peptidase activity"/>
    <property type="evidence" value="ECO:0007669"/>
    <property type="project" value="InterPro"/>
</dbReference>
<dbReference type="InterPro" id="IPR029058">
    <property type="entry name" value="AB_hydrolase_fold"/>
</dbReference>
<dbReference type="EMBL" id="JAIOIV010000058">
    <property type="protein sequence ID" value="MBZ0155981.1"/>
    <property type="molecule type" value="Genomic_DNA"/>
</dbReference>
<dbReference type="Proteomes" id="UP000705867">
    <property type="component" value="Unassembled WGS sequence"/>
</dbReference>
<reference evidence="2" key="2">
    <citation type="submission" date="2021-08" db="EMBL/GenBank/DDBJ databases">
        <authorList>
            <person name="Dalcin Martins P."/>
        </authorList>
    </citation>
    <scope>NUCLEOTIDE SEQUENCE</scope>
    <source>
        <strain evidence="2">MAG_39</strain>
    </source>
</reference>
<accession>A0A953J489</accession>
<protein>
    <submittedName>
        <fullName evidence="2">Prolyl oligopeptidase family serine peptidase</fullName>
    </submittedName>
</protein>
<feature type="domain" description="Peptidase S9 prolyl oligopeptidase catalytic" evidence="1">
    <location>
        <begin position="61"/>
        <end position="141"/>
    </location>
</feature>
<dbReference type="InterPro" id="IPR001375">
    <property type="entry name" value="Peptidase_S9_cat"/>
</dbReference>
<gene>
    <name evidence="2" type="ORF">K8I29_07165</name>
</gene>
<evidence type="ECO:0000313" key="3">
    <source>
        <dbReference type="Proteomes" id="UP000705867"/>
    </source>
</evidence>
<dbReference type="Gene3D" id="3.40.50.1820">
    <property type="entry name" value="alpha/beta hydrolase"/>
    <property type="match status" value="1"/>
</dbReference>
<dbReference type="AlphaFoldDB" id="A0A953J489"/>
<proteinExistence type="predicted"/>
<organism evidence="2 3">
    <name type="scientific">Candidatus Nitrobium versatile</name>
    <dbReference type="NCBI Taxonomy" id="2884831"/>
    <lineage>
        <taxon>Bacteria</taxon>
        <taxon>Pseudomonadati</taxon>
        <taxon>Nitrospirota</taxon>
        <taxon>Nitrospiria</taxon>
        <taxon>Nitrospirales</taxon>
        <taxon>Nitrospiraceae</taxon>
        <taxon>Candidatus Nitrobium</taxon>
    </lineage>
</organism>
<name>A0A953J489_9BACT</name>
<reference evidence="2" key="1">
    <citation type="journal article" date="2021" name="bioRxiv">
        <title>Unraveling nitrogen, sulfur and carbon metabolic pathways and microbial community transcriptional responses to substrate deprivation and toxicity stresses in a bioreactor mimicking anoxic brackish coastal sediment conditions.</title>
        <authorList>
            <person name="Martins P.D."/>
            <person name="Echeveste M.J."/>
            <person name="Arshad A."/>
            <person name="Kurth J."/>
            <person name="Ouboter H."/>
            <person name="Jetten M.S.M."/>
            <person name="Welte C.U."/>
        </authorList>
    </citation>
    <scope>NUCLEOTIDE SEQUENCE</scope>
    <source>
        <strain evidence="2">MAG_39</strain>
    </source>
</reference>
<evidence type="ECO:0000259" key="1">
    <source>
        <dbReference type="Pfam" id="PF00326"/>
    </source>
</evidence>
<dbReference type="SUPFAM" id="SSF53474">
    <property type="entry name" value="alpha/beta-Hydrolases"/>
    <property type="match status" value="1"/>
</dbReference>
<sequence>MLNRPVTLTEEWVTSRNGNKVYVRTVYPFRSSTESKFPAVVIVPGGLSGSTPFLDNGLSDLAERGYVIVTFNPQGRGSGEEGDLLSEGEEDYNGYVHQDDLESVIEDAMQDPNIDAGRIGIVSYSFGITMAAGCLARYPELKIKFLIDYEGTSLSDTTMGDPWLLDGIDANDKTRPLYELFGHLSIEMDPSPSNIQWWSERQALAYIGHVETAYLRIQSQWDHMQPPSMDYPSGFDQPPLWYRNKHAIDMVNAATNGKATWTRVNEAWIGNKENVVYSYENPPSYYVDSLDVESEVFKDVLRNLIEEMFVLP</sequence>